<accession>A0A4S2MSS3</accession>
<sequence length="95" mass="10171">MILHDSDPSPPSSLSPLSVFVLRHFSPYISTDRQKSSSPVSLLGHPSVPEPSGNNQHSPGERSKKAFPTTSPSRHDGSHGTAFVFYLSPFPGSGE</sequence>
<evidence type="ECO:0000313" key="2">
    <source>
        <dbReference type="EMBL" id="TGZ79277.1"/>
    </source>
</evidence>
<dbReference type="Proteomes" id="UP000298138">
    <property type="component" value="Unassembled WGS sequence"/>
</dbReference>
<protein>
    <submittedName>
        <fullName evidence="2">Uncharacterized protein</fullName>
    </submittedName>
</protein>
<organism evidence="2 3">
    <name type="scientific">Ascodesmis nigricans</name>
    <dbReference type="NCBI Taxonomy" id="341454"/>
    <lineage>
        <taxon>Eukaryota</taxon>
        <taxon>Fungi</taxon>
        <taxon>Dikarya</taxon>
        <taxon>Ascomycota</taxon>
        <taxon>Pezizomycotina</taxon>
        <taxon>Pezizomycetes</taxon>
        <taxon>Pezizales</taxon>
        <taxon>Ascodesmidaceae</taxon>
        <taxon>Ascodesmis</taxon>
    </lineage>
</organism>
<feature type="region of interest" description="Disordered" evidence="1">
    <location>
        <begin position="31"/>
        <end position="80"/>
    </location>
</feature>
<gene>
    <name evidence="2" type="ORF">EX30DRAFT_342564</name>
</gene>
<dbReference type="AlphaFoldDB" id="A0A4S2MSS3"/>
<dbReference type="InParanoid" id="A0A4S2MSS3"/>
<keyword evidence="3" id="KW-1185">Reference proteome</keyword>
<feature type="compositionally biased region" description="Polar residues" evidence="1">
    <location>
        <begin position="31"/>
        <end position="40"/>
    </location>
</feature>
<evidence type="ECO:0000313" key="3">
    <source>
        <dbReference type="Proteomes" id="UP000298138"/>
    </source>
</evidence>
<name>A0A4S2MSS3_9PEZI</name>
<evidence type="ECO:0000256" key="1">
    <source>
        <dbReference type="SAM" id="MobiDB-lite"/>
    </source>
</evidence>
<reference evidence="2 3" key="1">
    <citation type="submission" date="2019-04" db="EMBL/GenBank/DDBJ databases">
        <title>Comparative genomics and transcriptomics to analyze fruiting body development in filamentous ascomycetes.</title>
        <authorList>
            <consortium name="DOE Joint Genome Institute"/>
            <person name="Lutkenhaus R."/>
            <person name="Traeger S."/>
            <person name="Breuer J."/>
            <person name="Kuo A."/>
            <person name="Lipzen A."/>
            <person name="Pangilinan J."/>
            <person name="Dilworth D."/>
            <person name="Sandor L."/>
            <person name="Poggeler S."/>
            <person name="Barry K."/>
            <person name="Grigoriev I.V."/>
            <person name="Nowrousian M."/>
        </authorList>
    </citation>
    <scope>NUCLEOTIDE SEQUENCE [LARGE SCALE GENOMIC DNA]</scope>
    <source>
        <strain evidence="2 3">CBS 389.68</strain>
    </source>
</reference>
<dbReference type="EMBL" id="ML220133">
    <property type="protein sequence ID" value="TGZ79277.1"/>
    <property type="molecule type" value="Genomic_DNA"/>
</dbReference>
<proteinExistence type="predicted"/>